<gene>
    <name evidence="2" type="ORF">NCTC11532_01279</name>
</gene>
<accession>A0A378LTE7</accession>
<evidence type="ECO:0000256" key="1">
    <source>
        <dbReference type="SAM" id="Phobius"/>
    </source>
</evidence>
<reference evidence="2 3" key="1">
    <citation type="submission" date="2018-06" db="EMBL/GenBank/DDBJ databases">
        <authorList>
            <consortium name="Pathogen Informatics"/>
            <person name="Doyle S."/>
        </authorList>
    </citation>
    <scope>NUCLEOTIDE SEQUENCE [LARGE SCALE GENOMIC DNA]</scope>
    <source>
        <strain evidence="2 3">NCTC11532</strain>
    </source>
</reference>
<evidence type="ECO:0000313" key="2">
    <source>
        <dbReference type="EMBL" id="STY29099.1"/>
    </source>
</evidence>
<evidence type="ECO:0000313" key="3">
    <source>
        <dbReference type="Proteomes" id="UP000255297"/>
    </source>
</evidence>
<feature type="transmembrane region" description="Helical" evidence="1">
    <location>
        <begin position="62"/>
        <end position="81"/>
    </location>
</feature>
<protein>
    <recommendedName>
        <fullName evidence="4">Transmembrane protein</fullName>
    </recommendedName>
</protein>
<evidence type="ECO:0008006" key="4">
    <source>
        <dbReference type="Google" id="ProtNLM"/>
    </source>
</evidence>
<organism evidence="2 3">
    <name type="scientific">Legionella wadsworthii</name>
    <dbReference type="NCBI Taxonomy" id="28088"/>
    <lineage>
        <taxon>Bacteria</taxon>
        <taxon>Pseudomonadati</taxon>
        <taxon>Pseudomonadota</taxon>
        <taxon>Gammaproteobacteria</taxon>
        <taxon>Legionellales</taxon>
        <taxon>Legionellaceae</taxon>
        <taxon>Legionella</taxon>
    </lineage>
</organism>
<proteinExistence type="predicted"/>
<sequence>MLPFMSVIDLFNLEYKINKKVYILGKTELHCIDRGNEKNNFSIPLNQLDPHYTYGGFQSPMFFIYFTYLAAGILVRSLQWFYNSPKFNFTGNVQLILFLIFLFITGYHFYHQIKNRGFRFYHIHEGTIAMTLPLPLKKQYKEKTIEFLDELVHKINQITPSNKQIVSLLDEYGLITQAEQLQLETYIVHNQSETKPSFENVIFLSH</sequence>
<keyword evidence="3" id="KW-1185">Reference proteome</keyword>
<keyword evidence="1" id="KW-1133">Transmembrane helix</keyword>
<keyword evidence="1" id="KW-0472">Membrane</keyword>
<name>A0A378LTE7_9GAMM</name>
<dbReference type="STRING" id="1122170.GCA_000701265_01204"/>
<dbReference type="AlphaFoldDB" id="A0A378LTE7"/>
<dbReference type="EMBL" id="UGPB01000001">
    <property type="protein sequence ID" value="STY29099.1"/>
    <property type="molecule type" value="Genomic_DNA"/>
</dbReference>
<keyword evidence="1" id="KW-0812">Transmembrane</keyword>
<dbReference type="Proteomes" id="UP000255297">
    <property type="component" value="Unassembled WGS sequence"/>
</dbReference>
<feature type="transmembrane region" description="Helical" evidence="1">
    <location>
        <begin position="93"/>
        <end position="110"/>
    </location>
</feature>